<dbReference type="AlphaFoldDB" id="A0AAN8XIG7"/>
<feature type="region of interest" description="Disordered" evidence="1">
    <location>
        <begin position="203"/>
        <end position="243"/>
    </location>
</feature>
<reference evidence="2 3" key="1">
    <citation type="submission" date="2023-11" db="EMBL/GenBank/DDBJ databases">
        <title>Halocaridina rubra genome assembly.</title>
        <authorList>
            <person name="Smith C."/>
        </authorList>
    </citation>
    <scope>NUCLEOTIDE SEQUENCE [LARGE SCALE GENOMIC DNA]</scope>
    <source>
        <strain evidence="2">EP-1</strain>
        <tissue evidence="2">Whole</tissue>
    </source>
</reference>
<dbReference type="EMBL" id="JAXCGZ010007548">
    <property type="protein sequence ID" value="KAK7079340.1"/>
    <property type="molecule type" value="Genomic_DNA"/>
</dbReference>
<organism evidence="2 3">
    <name type="scientific">Halocaridina rubra</name>
    <name type="common">Hawaiian red shrimp</name>
    <dbReference type="NCBI Taxonomy" id="373956"/>
    <lineage>
        <taxon>Eukaryota</taxon>
        <taxon>Metazoa</taxon>
        <taxon>Ecdysozoa</taxon>
        <taxon>Arthropoda</taxon>
        <taxon>Crustacea</taxon>
        <taxon>Multicrustacea</taxon>
        <taxon>Malacostraca</taxon>
        <taxon>Eumalacostraca</taxon>
        <taxon>Eucarida</taxon>
        <taxon>Decapoda</taxon>
        <taxon>Pleocyemata</taxon>
        <taxon>Caridea</taxon>
        <taxon>Atyoidea</taxon>
        <taxon>Atyidae</taxon>
        <taxon>Halocaridina</taxon>
    </lineage>
</organism>
<name>A0AAN8XIG7_HALRR</name>
<feature type="compositionally biased region" description="Low complexity" evidence="1">
    <location>
        <begin position="15"/>
        <end position="29"/>
    </location>
</feature>
<feature type="region of interest" description="Disordered" evidence="1">
    <location>
        <begin position="1"/>
        <end position="30"/>
    </location>
</feature>
<gene>
    <name evidence="2" type="ORF">SK128_013887</name>
</gene>
<sequence length="243" mass="26871">MSDDRKQQRQEENNTTSSFKSTISSPSVTGVPKLDVSSQVAIAKQSVNLVSQHAIDLAVEQRPLLISGLELNKSAGKVTVGENCVNVNGWSRVSDVEQSLTGKDNNIANVVFTHDGHLVHYIKSENGVQGEQVLDNHSSYRLIMHQPTWQHSDPVDLGKDTPKESGRSVNMHTEAAAPWCPKLWYVNPSVSHENNLVQTPDTQHWNSIDHQSSTSSELPSKKLHLDSPVSFGDLPKTHGQWRT</sequence>
<keyword evidence="3" id="KW-1185">Reference proteome</keyword>
<dbReference type="Proteomes" id="UP001381693">
    <property type="component" value="Unassembled WGS sequence"/>
</dbReference>
<feature type="compositionally biased region" description="Polar residues" evidence="1">
    <location>
        <begin position="203"/>
        <end position="218"/>
    </location>
</feature>
<feature type="compositionally biased region" description="Basic and acidic residues" evidence="1">
    <location>
        <begin position="1"/>
        <end position="12"/>
    </location>
</feature>
<proteinExistence type="predicted"/>
<protein>
    <submittedName>
        <fullName evidence="2">Uncharacterized protein</fullName>
    </submittedName>
</protein>
<evidence type="ECO:0000313" key="2">
    <source>
        <dbReference type="EMBL" id="KAK7079340.1"/>
    </source>
</evidence>
<evidence type="ECO:0000313" key="3">
    <source>
        <dbReference type="Proteomes" id="UP001381693"/>
    </source>
</evidence>
<evidence type="ECO:0000256" key="1">
    <source>
        <dbReference type="SAM" id="MobiDB-lite"/>
    </source>
</evidence>
<comment type="caution">
    <text evidence="2">The sequence shown here is derived from an EMBL/GenBank/DDBJ whole genome shotgun (WGS) entry which is preliminary data.</text>
</comment>
<accession>A0AAN8XIG7</accession>